<dbReference type="SUPFAM" id="SSF46689">
    <property type="entry name" value="Homeodomain-like"/>
    <property type="match status" value="1"/>
</dbReference>
<dbReference type="PROSITE" id="PS50977">
    <property type="entry name" value="HTH_TETR_2"/>
    <property type="match status" value="1"/>
</dbReference>
<evidence type="ECO:0000313" key="5">
    <source>
        <dbReference type="EMBL" id="QPC44276.1"/>
    </source>
</evidence>
<gene>
    <name evidence="5" type="ORF">HW532_17185</name>
</gene>
<keyword evidence="1 2" id="KW-0238">DNA-binding</keyword>
<evidence type="ECO:0000313" key="6">
    <source>
        <dbReference type="Proteomes" id="UP000593594"/>
    </source>
</evidence>
<evidence type="ECO:0000256" key="3">
    <source>
        <dbReference type="SAM" id="MobiDB-lite"/>
    </source>
</evidence>
<feature type="domain" description="HTH tetR-type" evidence="4">
    <location>
        <begin position="23"/>
        <end position="83"/>
    </location>
</feature>
<dbReference type="Proteomes" id="UP000593594">
    <property type="component" value="Chromosome"/>
</dbReference>
<evidence type="ECO:0000256" key="1">
    <source>
        <dbReference type="ARBA" id="ARBA00023125"/>
    </source>
</evidence>
<proteinExistence type="predicted"/>
<evidence type="ECO:0000259" key="4">
    <source>
        <dbReference type="PROSITE" id="PS50977"/>
    </source>
</evidence>
<dbReference type="InterPro" id="IPR009057">
    <property type="entry name" value="Homeodomain-like_sf"/>
</dbReference>
<keyword evidence="6" id="KW-1185">Reference proteome</keyword>
<feature type="compositionally biased region" description="Low complexity" evidence="3">
    <location>
        <begin position="236"/>
        <end position="250"/>
    </location>
</feature>
<reference evidence="5 6" key="1">
    <citation type="submission" date="2020-06" db="EMBL/GenBank/DDBJ databases">
        <title>Genome sequence of 2 isolates from Red Sea Mangroves.</title>
        <authorList>
            <person name="Sefrji F."/>
            <person name="Michoud G."/>
            <person name="Merlino G."/>
            <person name="Daffonchio D."/>
        </authorList>
    </citation>
    <scope>NUCLEOTIDE SEQUENCE [LARGE SCALE GENOMIC DNA]</scope>
    <source>
        <strain evidence="5 6">R1DC25</strain>
    </source>
</reference>
<dbReference type="GO" id="GO:0003677">
    <property type="term" value="F:DNA binding"/>
    <property type="evidence" value="ECO:0007669"/>
    <property type="project" value="UniProtKB-UniRule"/>
</dbReference>
<feature type="region of interest" description="Disordered" evidence="3">
    <location>
        <begin position="230"/>
        <end position="250"/>
    </location>
</feature>
<organism evidence="5 6">
    <name type="scientific">Kaustia mangrovi</name>
    <dbReference type="NCBI Taxonomy" id="2593653"/>
    <lineage>
        <taxon>Bacteria</taxon>
        <taxon>Pseudomonadati</taxon>
        <taxon>Pseudomonadota</taxon>
        <taxon>Alphaproteobacteria</taxon>
        <taxon>Hyphomicrobiales</taxon>
        <taxon>Parvibaculaceae</taxon>
        <taxon>Kaustia</taxon>
    </lineage>
</organism>
<feature type="region of interest" description="Disordered" evidence="3">
    <location>
        <begin position="1"/>
        <end position="24"/>
    </location>
</feature>
<dbReference type="RefSeq" id="WP_213161644.1">
    <property type="nucleotide sequence ID" value="NZ_CP058214.1"/>
</dbReference>
<sequence>MAEKKSAAASSGGSRRRRAPKATDPRTTIVAAMLDLVVETGWRQLGLAELSRRSGVPLATIRAHYATKADILTDWMKQVDEQALARIAEEGDDAGAEPRDRLFEAIMARLDVLTPHRASLRAILRDLGDTPTDWAPLACGALVSQRWILAGAGAESPGLHGAVKVAGLGFVYMRTLRVWLEEADPGWPKTMAALDESLRRGETALRRAEVPMALGRTFCSFVKAFRDEARRRRRPAAGGSPPAPEGAEPS</sequence>
<dbReference type="InterPro" id="IPR001647">
    <property type="entry name" value="HTH_TetR"/>
</dbReference>
<name>A0A7S8C6G8_9HYPH</name>
<evidence type="ECO:0000256" key="2">
    <source>
        <dbReference type="PROSITE-ProRule" id="PRU00335"/>
    </source>
</evidence>
<feature type="DNA-binding region" description="H-T-H motif" evidence="2">
    <location>
        <begin position="46"/>
        <end position="65"/>
    </location>
</feature>
<dbReference type="KEGG" id="kmn:HW532_17185"/>
<dbReference type="Gene3D" id="1.10.357.10">
    <property type="entry name" value="Tetracycline Repressor, domain 2"/>
    <property type="match status" value="1"/>
</dbReference>
<dbReference type="AlphaFoldDB" id="A0A7S8C6G8"/>
<dbReference type="EMBL" id="CP058214">
    <property type="protein sequence ID" value="QPC44276.1"/>
    <property type="molecule type" value="Genomic_DNA"/>
</dbReference>
<protein>
    <submittedName>
        <fullName evidence="5">TetR/AcrR family transcriptional regulator</fullName>
    </submittedName>
</protein>
<accession>A0A7S8C6G8</accession>